<feature type="compositionally biased region" description="Basic and acidic residues" evidence="4">
    <location>
        <begin position="532"/>
        <end position="560"/>
    </location>
</feature>
<dbReference type="PRINTS" id="PR00326">
    <property type="entry name" value="GTP1OBG"/>
</dbReference>
<feature type="compositionally biased region" description="Basic and acidic residues" evidence="4">
    <location>
        <begin position="458"/>
        <end position="489"/>
    </location>
</feature>
<evidence type="ECO:0000256" key="2">
    <source>
        <dbReference type="ARBA" id="ARBA00023161"/>
    </source>
</evidence>
<dbReference type="InterPro" id="IPR030394">
    <property type="entry name" value="G_HFLX_dom"/>
</dbReference>
<dbReference type="Gene3D" id="3.30.70.330">
    <property type="match status" value="1"/>
</dbReference>
<dbReference type="SUPFAM" id="SSF52540">
    <property type="entry name" value="P-loop containing nucleoside triphosphate hydrolases"/>
    <property type="match status" value="1"/>
</dbReference>
<feature type="compositionally biased region" description="Polar residues" evidence="4">
    <location>
        <begin position="629"/>
        <end position="638"/>
    </location>
</feature>
<keyword evidence="2" id="KW-0866">Nonsense-mediated mRNA decay</keyword>
<feature type="compositionally biased region" description="Basic and acidic residues" evidence="4">
    <location>
        <begin position="503"/>
        <end position="525"/>
    </location>
</feature>
<dbReference type="EMBL" id="CP090895">
    <property type="protein sequence ID" value="ULT90958.1"/>
    <property type="molecule type" value="Genomic_DNA"/>
</dbReference>
<feature type="coiled-coil region" evidence="3">
    <location>
        <begin position="996"/>
        <end position="1031"/>
    </location>
</feature>
<dbReference type="PANTHER" id="PTHR42714:SF3">
    <property type="entry name" value="HFLX-TYPE G DOMAIN-CONTAINING PROTEIN"/>
    <property type="match status" value="1"/>
</dbReference>
<dbReference type="InterPro" id="IPR025121">
    <property type="entry name" value="GTPase_HflX_N"/>
</dbReference>
<dbReference type="Pfam" id="PF13167">
    <property type="entry name" value="GTP-bdg_N"/>
    <property type="match status" value="1"/>
</dbReference>
<dbReference type="Proteomes" id="UP000827892">
    <property type="component" value="Chromosome V"/>
</dbReference>
<evidence type="ECO:0000313" key="6">
    <source>
        <dbReference type="EMBL" id="ULT90958.1"/>
    </source>
</evidence>
<feature type="compositionally biased region" description="Low complexity" evidence="4">
    <location>
        <begin position="785"/>
        <end position="794"/>
    </location>
</feature>
<dbReference type="InterPro" id="IPR012677">
    <property type="entry name" value="Nucleotide-bd_a/b_plait_sf"/>
</dbReference>
<comment type="similarity">
    <text evidence="1">Belongs to the RENT3 family.</text>
</comment>
<dbReference type="CDD" id="cd01878">
    <property type="entry name" value="HflX"/>
    <property type="match status" value="1"/>
</dbReference>
<feature type="compositionally biased region" description="Basic and acidic residues" evidence="4">
    <location>
        <begin position="1487"/>
        <end position="1545"/>
    </location>
</feature>
<dbReference type="InterPro" id="IPR006594">
    <property type="entry name" value="LisH"/>
</dbReference>
<feature type="compositionally biased region" description="Low complexity" evidence="4">
    <location>
        <begin position="375"/>
        <end position="391"/>
    </location>
</feature>
<evidence type="ECO:0000259" key="5">
    <source>
        <dbReference type="PROSITE" id="PS51705"/>
    </source>
</evidence>
<dbReference type="SMART" id="SM00667">
    <property type="entry name" value="LisH"/>
    <property type="match status" value="1"/>
</dbReference>
<keyword evidence="3" id="KW-0175">Coiled coil</keyword>
<feature type="compositionally biased region" description="Basic and acidic residues" evidence="4">
    <location>
        <begin position="414"/>
        <end position="426"/>
    </location>
</feature>
<dbReference type="Gene3D" id="3.40.50.300">
    <property type="entry name" value="P-loop containing nucleotide triphosphate hydrolases"/>
    <property type="match status" value="1"/>
</dbReference>
<dbReference type="Gene3D" id="3.40.50.11060">
    <property type="entry name" value="GTPase HflX, N-terminal domain"/>
    <property type="match status" value="1"/>
</dbReference>
<dbReference type="InterPro" id="IPR005120">
    <property type="entry name" value="UPF3_dom"/>
</dbReference>
<feature type="region of interest" description="Disordered" evidence="4">
    <location>
        <begin position="1"/>
        <end position="35"/>
    </location>
</feature>
<feature type="compositionally biased region" description="Polar residues" evidence="4">
    <location>
        <begin position="719"/>
        <end position="741"/>
    </location>
</feature>
<dbReference type="InterPro" id="IPR006073">
    <property type="entry name" value="GTP-bd"/>
</dbReference>
<dbReference type="InterPro" id="IPR035979">
    <property type="entry name" value="RBD_domain_sf"/>
</dbReference>
<dbReference type="Pfam" id="PF01926">
    <property type="entry name" value="MMR_HSR1"/>
    <property type="match status" value="1"/>
</dbReference>
<dbReference type="CDD" id="cd12455">
    <property type="entry name" value="RRM_like_Smg4_UPF3"/>
    <property type="match status" value="1"/>
</dbReference>
<feature type="compositionally biased region" description="Basic residues" evidence="4">
    <location>
        <begin position="1584"/>
        <end position="1594"/>
    </location>
</feature>
<accession>A0AAE9A8U5</accession>
<dbReference type="FunFam" id="3.40.50.300:FF:003791">
    <property type="entry name" value="Protein CBG19372"/>
    <property type="match status" value="1"/>
</dbReference>
<dbReference type="PROSITE" id="PS50896">
    <property type="entry name" value="LISH"/>
    <property type="match status" value="1"/>
</dbReference>
<reference evidence="6 7" key="1">
    <citation type="submission" date="2022-02" db="EMBL/GenBank/DDBJ databases">
        <title>Chromosome-level reference genomes for two strains of Caenorhabditis briggsae: an improved platform for comparative genomics.</title>
        <authorList>
            <person name="Stevens L."/>
            <person name="Andersen E.C."/>
        </authorList>
    </citation>
    <scope>NUCLEOTIDE SEQUENCE [LARGE SCALE GENOMIC DNA]</scope>
    <source>
        <strain evidence="6">QX1410_ONT</strain>
        <tissue evidence="6">Whole-organism</tissue>
    </source>
</reference>
<dbReference type="PROSITE" id="PS51705">
    <property type="entry name" value="G_HFLX"/>
    <property type="match status" value="1"/>
</dbReference>
<feature type="region of interest" description="Disordered" evidence="4">
    <location>
        <begin position="375"/>
        <end position="677"/>
    </location>
</feature>
<dbReference type="Pfam" id="PF03467">
    <property type="entry name" value="Smg4_UPF3"/>
    <property type="match status" value="1"/>
</dbReference>
<sequence>MQTDEQSGTTGGRRGNRHAAAQARSQQQQNQQVEENQVFGERLHSLIYGYLLRNGFNSAAAALQQDSEHLQNSVTRPDTDRPQQVIVLNDRMHDRNLEEIVQMFNRDGSFGLHDRLMDFGGDLNRLNNRFQTLVNYFGSTNTSRLHQQLYGRQSYSRLQQPQNYSLGPAPQAVSQMRLQQVNQIAEERYRQEQQMRERSVSIASNSQSQLQKMPTPVQEQGQLQDQNMLQGAPEHTEPMEHSQEADGEVHRSRRKLNHPQNYNVRLGNSVNAIADYINDPNYQLDDFVNLNYGFLNAMDYNPPPFALTRMEQDDQQMLEEIFNEELIDNDMFMESGVVREEIVETEEIPIENRAAQYATPPEELLSPVPRASYMVSHQSVSSQPSTSEASVARSSRKDDYYIPSKGVNLSTSKSEVKIHKERDRSQTSDTGSRSGKKSRRSASPQSQRSHESRRHREREKEKEKDKSRSYEKQERDRHRDERSDLHDRPSSSFSSSHHRDHRSKVQDERESTPGSRTTERDDDKDKKRKERKEREKAEEREKEKQRTKDKKEKEDRDRSKHLGQSSSSYASAEQHPQHVLNTMRTSHAAGVMKQSEHLDSSAAGGGAKRKADQTITSETKPLPFKIPKKNTTSSSSDLRQAGGGSRDSSRTSSPKGDRLKKSPPTTNNKISDGGEDRPVATHFIAPIGHLARLSSILINCDRSYHMYQLDHPSKENKVRSTSQSPANSTHSSGPITPSSVTLVPHPKGKMYAPIKGDRTETRKESDKNSTSSSTTVESSDDDTSRASSSSSNNSRQKKPVDGLLAEKLLARNDFSADYTIDFFSELQYRPDVATTSSKFANDRWSVLVVHPKVRWGSGSASVLKQADRQLEEAVALVNNLPNMIAVDSLIMPVDYNTKRKSIWAAGNLEKLVTRREAARATALMINVDVLSPSQQEELFRIFEVPIFDRYNIVLSTFKEFAQTDEAQLQIALAEIPYIKNRIHALSSKRLHSRPEILHIEQQYAEVEGDLNEILRKREQDLRRDLKELTRKSSESIKSKNSSDAVVAVVGYTNAGKTSLVKRLTGASSLTPKNQLFATLDTTRHVAKLPSGRSAVFTDTIGFLSDLPMHLISAFEATLAHVKSADVIIHLRDVSNPDWKAQEEDVVATLKSIGVAENVLTERMITVDNKIDKEGVENIADATTKSIRISCKTGDGMQDLIDRINQKVTIATKCKTIRFRLDVRSPVIEWLYHNEFVVVEPVADGNNLIFDVVMSESEIGRFRKKMSSRSEKRESPDQVKVALRRLPKYMTEKEVLEQISPLPEEVIDTYFLPANLAFDHAAYATLILLFSEYCDSMMDFERRFDGYIFVDSRGNDSTAVVEASVNQNFAKCDRPRIKEDSRVGAILTDTYYLEFCKKLEKEKSIPIMTLEQQIRKLNQPEDIRTQIDHLETPLVKYFLEKETGRRREGEARKQRRDFRKAEKQKNVLDVLMKPTVAASTASTSGGPPRKENKEMTDREREKLEKIEAKKKERNALRKQRFLEDRKKKQQEEREGRGDAAENPKPPREHKKKERPGRAPRPSPAKTLSEQQGEDWIKKLTDPKAAIKKKHDSPPK</sequence>
<gene>
    <name evidence="6" type="ORF">L3Y34_008921</name>
</gene>
<feature type="region of interest" description="Disordered" evidence="4">
    <location>
        <begin position="1444"/>
        <end position="1594"/>
    </location>
</feature>
<feature type="compositionally biased region" description="Basic and acidic residues" evidence="4">
    <location>
        <begin position="189"/>
        <end position="199"/>
    </location>
</feature>
<feature type="compositionally biased region" description="Basic and acidic residues" evidence="4">
    <location>
        <begin position="755"/>
        <end position="767"/>
    </location>
</feature>
<evidence type="ECO:0000256" key="3">
    <source>
        <dbReference type="SAM" id="Coils"/>
    </source>
</evidence>
<name>A0AAE9A8U5_CAEBR</name>
<dbReference type="PANTHER" id="PTHR42714">
    <property type="entry name" value="TRNA MODIFICATION GTPASE GTPBP3"/>
    <property type="match status" value="1"/>
</dbReference>
<feature type="compositionally biased region" description="Low complexity" evidence="4">
    <location>
        <begin position="26"/>
        <end position="35"/>
    </location>
</feature>
<feature type="compositionally biased region" description="Polar residues" evidence="4">
    <location>
        <begin position="562"/>
        <end position="571"/>
    </location>
</feature>
<dbReference type="GO" id="GO:0003676">
    <property type="term" value="F:nucleic acid binding"/>
    <property type="evidence" value="ECO:0007669"/>
    <property type="project" value="InterPro"/>
</dbReference>
<feature type="region of interest" description="Disordered" evidence="4">
    <location>
        <begin position="713"/>
        <end position="799"/>
    </location>
</feature>
<dbReference type="InterPro" id="IPR042108">
    <property type="entry name" value="GTPase_HflX_N_sf"/>
</dbReference>
<feature type="compositionally biased region" description="Polar residues" evidence="4">
    <location>
        <begin position="201"/>
        <end position="227"/>
    </location>
</feature>
<dbReference type="InterPro" id="IPR027417">
    <property type="entry name" value="P-loop_NTPase"/>
</dbReference>
<proteinExistence type="inferred from homology"/>
<dbReference type="SUPFAM" id="SSF54928">
    <property type="entry name" value="RNA-binding domain, RBD"/>
    <property type="match status" value="1"/>
</dbReference>
<dbReference type="GO" id="GO:0005525">
    <property type="term" value="F:GTP binding"/>
    <property type="evidence" value="ECO:0007669"/>
    <property type="project" value="InterPro"/>
</dbReference>
<organism evidence="6 7">
    <name type="scientific">Caenorhabditis briggsae</name>
    <dbReference type="NCBI Taxonomy" id="6238"/>
    <lineage>
        <taxon>Eukaryota</taxon>
        <taxon>Metazoa</taxon>
        <taxon>Ecdysozoa</taxon>
        <taxon>Nematoda</taxon>
        <taxon>Chromadorea</taxon>
        <taxon>Rhabditida</taxon>
        <taxon>Rhabditina</taxon>
        <taxon>Rhabditomorpha</taxon>
        <taxon>Rhabditoidea</taxon>
        <taxon>Rhabditidae</taxon>
        <taxon>Peloderinae</taxon>
        <taxon>Caenorhabditis</taxon>
    </lineage>
</organism>
<protein>
    <recommendedName>
        <fullName evidence="5">Hflx-type G domain-containing protein</fullName>
    </recommendedName>
</protein>
<evidence type="ECO:0000256" key="4">
    <source>
        <dbReference type="SAM" id="MobiDB-lite"/>
    </source>
</evidence>
<feature type="region of interest" description="Disordered" evidence="4">
    <location>
        <begin position="189"/>
        <end position="227"/>
    </location>
</feature>
<evidence type="ECO:0000313" key="7">
    <source>
        <dbReference type="Proteomes" id="UP000827892"/>
    </source>
</evidence>
<dbReference type="GO" id="GO:0000184">
    <property type="term" value="P:nuclear-transcribed mRNA catabolic process, nonsense-mediated decay"/>
    <property type="evidence" value="ECO:0007669"/>
    <property type="project" value="UniProtKB-KW"/>
</dbReference>
<evidence type="ECO:0000256" key="1">
    <source>
        <dbReference type="ARBA" id="ARBA00005991"/>
    </source>
</evidence>
<feature type="domain" description="Hflx-type G" evidence="5">
    <location>
        <begin position="1044"/>
        <end position="1211"/>
    </location>
</feature>